<name>A0A4V0ND77_SORCE</name>
<dbReference type="HAMAP" id="MF_00378">
    <property type="entry name" value="Exonuc_7_L"/>
    <property type="match status" value="1"/>
</dbReference>
<keyword evidence="3 5" id="KW-0378">Hydrolase</keyword>
<dbReference type="InterPro" id="IPR003753">
    <property type="entry name" value="Exonuc_VII_L"/>
</dbReference>
<dbReference type="RefSeq" id="WP_129346993.1">
    <property type="nucleotide sequence ID" value="NZ_CP012670.1"/>
</dbReference>
<keyword evidence="1 5" id="KW-0963">Cytoplasm</keyword>
<evidence type="ECO:0000259" key="8">
    <source>
        <dbReference type="Pfam" id="PF13742"/>
    </source>
</evidence>
<evidence type="ECO:0000256" key="5">
    <source>
        <dbReference type="HAMAP-Rule" id="MF_00378"/>
    </source>
</evidence>
<dbReference type="GO" id="GO:0006308">
    <property type="term" value="P:DNA catabolic process"/>
    <property type="evidence" value="ECO:0007669"/>
    <property type="project" value="UniProtKB-UniRule"/>
</dbReference>
<keyword evidence="4 5" id="KW-0269">Exonuclease</keyword>
<feature type="compositionally biased region" description="Gly residues" evidence="6">
    <location>
        <begin position="539"/>
        <end position="556"/>
    </location>
</feature>
<dbReference type="AlphaFoldDB" id="A0A4V0ND77"/>
<feature type="domain" description="OB-fold nucleic acid binding" evidence="8">
    <location>
        <begin position="40"/>
        <end position="133"/>
    </location>
</feature>
<dbReference type="Pfam" id="PF13742">
    <property type="entry name" value="tRNA_anti_2"/>
    <property type="match status" value="1"/>
</dbReference>
<comment type="catalytic activity">
    <reaction evidence="5">
        <text>Exonucleolytic cleavage in either 5'- to 3'- or 3'- to 5'-direction to yield nucleoside 5'-phosphates.</text>
        <dbReference type="EC" id="3.1.11.6"/>
    </reaction>
</comment>
<comment type="function">
    <text evidence="5">Bidirectionally degrades single-stranded DNA into large acid-insoluble oligonucleotides, which are then degraded further into small acid-soluble oligonucleotides.</text>
</comment>
<dbReference type="PANTHER" id="PTHR30008:SF0">
    <property type="entry name" value="EXODEOXYRIBONUCLEASE 7 LARGE SUBUNIT"/>
    <property type="match status" value="1"/>
</dbReference>
<comment type="subunit">
    <text evidence="5">Heterooligomer composed of large and small subunits.</text>
</comment>
<dbReference type="InterPro" id="IPR020579">
    <property type="entry name" value="Exonuc_VII_lsu_C"/>
</dbReference>
<proteinExistence type="inferred from homology"/>
<evidence type="ECO:0000256" key="2">
    <source>
        <dbReference type="ARBA" id="ARBA00022722"/>
    </source>
</evidence>
<dbReference type="OrthoDB" id="9802795at2"/>
<dbReference type="PANTHER" id="PTHR30008">
    <property type="entry name" value="EXODEOXYRIBONUCLEASE 7 LARGE SUBUNIT"/>
    <property type="match status" value="1"/>
</dbReference>
<evidence type="ECO:0000259" key="7">
    <source>
        <dbReference type="Pfam" id="PF02601"/>
    </source>
</evidence>
<dbReference type="Pfam" id="PF02601">
    <property type="entry name" value="Exonuc_VII_L"/>
    <property type="match status" value="1"/>
</dbReference>
<dbReference type="EMBL" id="CP012670">
    <property type="protein sequence ID" value="AUX21712.1"/>
    <property type="molecule type" value="Genomic_DNA"/>
</dbReference>
<dbReference type="GO" id="GO:0008855">
    <property type="term" value="F:exodeoxyribonuclease VII activity"/>
    <property type="evidence" value="ECO:0007669"/>
    <property type="project" value="UniProtKB-UniRule"/>
</dbReference>
<feature type="region of interest" description="Disordered" evidence="6">
    <location>
        <begin position="479"/>
        <end position="567"/>
    </location>
</feature>
<dbReference type="InterPro" id="IPR025824">
    <property type="entry name" value="OB-fold_nuc-bd_dom"/>
</dbReference>
<keyword evidence="2 5" id="KW-0540">Nuclease</keyword>
<dbReference type="NCBIfam" id="TIGR00237">
    <property type="entry name" value="xseA"/>
    <property type="match status" value="1"/>
</dbReference>
<protein>
    <recommendedName>
        <fullName evidence="5">Exodeoxyribonuclease 7 large subunit</fullName>
        <ecNumber evidence="5">3.1.11.6</ecNumber>
    </recommendedName>
    <alternativeName>
        <fullName evidence="5">Exodeoxyribonuclease VII large subunit</fullName>
        <shortName evidence="5">Exonuclease VII large subunit</shortName>
    </alternativeName>
</protein>
<sequence length="567" mass="60054">MQRRDLPPELSFAALPAVEPREPTSPPPSRRPRGAEPEVLSVAELDRRLKRILEGSTADARVEGEISSLRVVGSGHAYFTLKDENEEAAIDCVMYRTAAPRARKLLADGARVVLTGRATVYVPRGRLQFCADDARLAGRGALLEALFRLKEKLAAEGLFAPERKRKLPVDPQIIGVVTSGDGAAIHDIVTVAFRRGGVRLILARTPVQGAGAGQRIVRAIALLEELPGIEVIIVGRGGGSADDLSAFNEEIVVRKVAAAKVPIVSAVGHEIDVALTDLAADARAATPSQAAEMLVPDAAARRAALEHVEARMRRAMAHRLRAARADLDRQRARLGTPAQILAEPQQRIDDAVARLRRRMERILAEDQGGLQRLERRLAARHPRAVLAGARGALRPLSVRLDAAARRHIALLRERFAGDVARLEAMSPLRVLARGYAIATDASGRAVRDHREVAPGDAVTVRVHHGALLARVVAAAGPGEPLVEGSAPPAPPASPARQGGGPRERAGGRASRRSRGQPGAPACEQLGLGFVADERAPAPGRGGASGQVSAGQGGGAEAGPEERQHVEP</sequence>
<comment type="subcellular location">
    <subcellularLocation>
        <location evidence="5">Cytoplasm</location>
    </subcellularLocation>
</comment>
<dbReference type="EC" id="3.1.11.6" evidence="5"/>
<feature type="region of interest" description="Disordered" evidence="6">
    <location>
        <begin position="1"/>
        <end position="37"/>
    </location>
</feature>
<evidence type="ECO:0000256" key="1">
    <source>
        <dbReference type="ARBA" id="ARBA00022490"/>
    </source>
</evidence>
<dbReference type="CDD" id="cd04489">
    <property type="entry name" value="ExoVII_LU_OBF"/>
    <property type="match status" value="1"/>
</dbReference>
<feature type="domain" description="Exonuclease VII large subunit C-terminal" evidence="7">
    <location>
        <begin position="158"/>
        <end position="468"/>
    </location>
</feature>
<evidence type="ECO:0000256" key="3">
    <source>
        <dbReference type="ARBA" id="ARBA00022801"/>
    </source>
</evidence>
<dbReference type="Proteomes" id="UP000295781">
    <property type="component" value="Chromosome"/>
</dbReference>
<accession>A0A4V0ND77</accession>
<reference evidence="9 10" key="1">
    <citation type="submission" date="2015-09" db="EMBL/GenBank/DDBJ databases">
        <title>Sorangium comparison.</title>
        <authorList>
            <person name="Zaburannyi N."/>
            <person name="Bunk B."/>
            <person name="Overmann J."/>
            <person name="Mueller R."/>
        </authorList>
    </citation>
    <scope>NUCLEOTIDE SEQUENCE [LARGE SCALE GENOMIC DNA]</scope>
    <source>
        <strain evidence="9 10">So ceGT47</strain>
    </source>
</reference>
<organism evidence="9 10">
    <name type="scientific">Sorangium cellulosum</name>
    <name type="common">Polyangium cellulosum</name>
    <dbReference type="NCBI Taxonomy" id="56"/>
    <lineage>
        <taxon>Bacteria</taxon>
        <taxon>Pseudomonadati</taxon>
        <taxon>Myxococcota</taxon>
        <taxon>Polyangia</taxon>
        <taxon>Polyangiales</taxon>
        <taxon>Polyangiaceae</taxon>
        <taxon>Sorangium</taxon>
    </lineage>
</organism>
<dbReference type="GO" id="GO:0003676">
    <property type="term" value="F:nucleic acid binding"/>
    <property type="evidence" value="ECO:0007669"/>
    <property type="project" value="InterPro"/>
</dbReference>
<evidence type="ECO:0000256" key="4">
    <source>
        <dbReference type="ARBA" id="ARBA00022839"/>
    </source>
</evidence>
<evidence type="ECO:0000256" key="6">
    <source>
        <dbReference type="SAM" id="MobiDB-lite"/>
    </source>
</evidence>
<evidence type="ECO:0000313" key="10">
    <source>
        <dbReference type="Proteomes" id="UP000295781"/>
    </source>
</evidence>
<evidence type="ECO:0000313" key="9">
    <source>
        <dbReference type="EMBL" id="AUX21712.1"/>
    </source>
</evidence>
<dbReference type="GO" id="GO:0009318">
    <property type="term" value="C:exodeoxyribonuclease VII complex"/>
    <property type="evidence" value="ECO:0007669"/>
    <property type="project" value="UniProtKB-UniRule"/>
</dbReference>
<comment type="similarity">
    <text evidence="5">Belongs to the XseA family.</text>
</comment>
<dbReference type="GO" id="GO:0005737">
    <property type="term" value="C:cytoplasm"/>
    <property type="evidence" value="ECO:0007669"/>
    <property type="project" value="UniProtKB-SubCell"/>
</dbReference>
<gene>
    <name evidence="5 9" type="primary">xseA</name>
    <name evidence="9" type="ORF">SOCEGT47_021990</name>
</gene>